<evidence type="ECO:0000313" key="2">
    <source>
        <dbReference type="Proteomes" id="UP001165124"/>
    </source>
</evidence>
<comment type="caution">
    <text evidence="1">The sequence shown here is derived from an EMBL/GenBank/DDBJ whole genome shotgun (WGS) entry which is preliminary data.</text>
</comment>
<dbReference type="Gene3D" id="3.40.50.720">
    <property type="entry name" value="NAD(P)-binding Rossmann-like Domain"/>
    <property type="match status" value="1"/>
</dbReference>
<accession>A0A9W6UV17</accession>
<gene>
    <name evidence="1" type="ORF">Arub01_16970</name>
</gene>
<reference evidence="1" key="1">
    <citation type="submission" date="2023-02" db="EMBL/GenBank/DDBJ databases">
        <title>Actinomadura rubrobrunea NBRC 14622.</title>
        <authorList>
            <person name="Ichikawa N."/>
            <person name="Sato H."/>
            <person name="Tonouchi N."/>
        </authorList>
    </citation>
    <scope>NUCLEOTIDE SEQUENCE</scope>
    <source>
        <strain evidence="1">NBRC 14622</strain>
    </source>
</reference>
<name>A0A9W6UV17_9ACTN</name>
<evidence type="ECO:0000313" key="1">
    <source>
        <dbReference type="EMBL" id="GLW63453.1"/>
    </source>
</evidence>
<keyword evidence="2" id="KW-1185">Reference proteome</keyword>
<proteinExistence type="predicted"/>
<dbReference type="InterPro" id="IPR036291">
    <property type="entry name" value="NAD(P)-bd_dom_sf"/>
</dbReference>
<dbReference type="EMBL" id="BSRZ01000003">
    <property type="protein sequence ID" value="GLW63453.1"/>
    <property type="molecule type" value="Genomic_DNA"/>
</dbReference>
<protein>
    <recommendedName>
        <fullName evidence="3">Gfo/Idh/MocA family oxidoreductase</fullName>
    </recommendedName>
</protein>
<sequence length="169" mass="18351">MARRSLGIVLNGVTGRIGHRRHLLRSILAIRGQGGLRPADGTTPWPEPVPVGRDAGEVRAPAERHGPTAWTTDLAAALERSGVEVCFDAQATSARAAAIRAAVAAGEHVHTEKPLAADKVQWEMFLRHVAEDAPFPWDFHAGARGVRLAELGMRAWREGRRLVVPELSR</sequence>
<dbReference type="AlphaFoldDB" id="A0A9W6UV17"/>
<organism evidence="1 2">
    <name type="scientific">Actinomadura rubrobrunea</name>
    <dbReference type="NCBI Taxonomy" id="115335"/>
    <lineage>
        <taxon>Bacteria</taxon>
        <taxon>Bacillati</taxon>
        <taxon>Actinomycetota</taxon>
        <taxon>Actinomycetes</taxon>
        <taxon>Streptosporangiales</taxon>
        <taxon>Thermomonosporaceae</taxon>
        <taxon>Actinomadura</taxon>
    </lineage>
</organism>
<evidence type="ECO:0008006" key="3">
    <source>
        <dbReference type="Google" id="ProtNLM"/>
    </source>
</evidence>
<dbReference type="Proteomes" id="UP001165124">
    <property type="component" value="Unassembled WGS sequence"/>
</dbReference>
<dbReference type="SUPFAM" id="SSF51735">
    <property type="entry name" value="NAD(P)-binding Rossmann-fold domains"/>
    <property type="match status" value="1"/>
</dbReference>